<evidence type="ECO:0000259" key="5">
    <source>
        <dbReference type="PROSITE" id="PS50003"/>
    </source>
</evidence>
<evidence type="ECO:0000256" key="2">
    <source>
        <dbReference type="ARBA" id="ARBA00022771"/>
    </source>
</evidence>
<keyword evidence="2 4" id="KW-0863">Zinc-finger</keyword>
<dbReference type="GO" id="GO:0035091">
    <property type="term" value="F:phosphatidylinositol binding"/>
    <property type="evidence" value="ECO:0007669"/>
    <property type="project" value="TreeGrafter"/>
</dbReference>
<dbReference type="PROSITE" id="PS50178">
    <property type="entry name" value="ZF_FYVE"/>
    <property type="match status" value="1"/>
</dbReference>
<dbReference type="Gene3D" id="2.30.29.30">
    <property type="entry name" value="Pleckstrin-homology domain (PH domain)/Phosphotyrosine-binding domain (PTB)"/>
    <property type="match status" value="1"/>
</dbReference>
<dbReference type="Pfam" id="PF01363">
    <property type="entry name" value="FYVE"/>
    <property type="match status" value="1"/>
</dbReference>
<dbReference type="InterPro" id="IPR011011">
    <property type="entry name" value="Znf_FYVE_PHD"/>
</dbReference>
<reference evidence="7 8" key="2">
    <citation type="submission" date="2018-11" db="EMBL/GenBank/DDBJ databases">
        <authorList>
            <consortium name="Pathogen Informatics"/>
        </authorList>
    </citation>
    <scope>NUCLEOTIDE SEQUENCE [LARGE SCALE GENOMIC DNA]</scope>
</reference>
<evidence type="ECO:0000256" key="3">
    <source>
        <dbReference type="ARBA" id="ARBA00022833"/>
    </source>
</evidence>
<dbReference type="OrthoDB" id="70570at2759"/>
<dbReference type="FunFam" id="2.30.29.30:FF:000167">
    <property type="entry name" value="Pleckstrin homology domain-containing family F member 2"/>
    <property type="match status" value="1"/>
</dbReference>
<dbReference type="GO" id="GO:0008270">
    <property type="term" value="F:zinc ion binding"/>
    <property type="evidence" value="ECO:0007669"/>
    <property type="project" value="UniProtKB-KW"/>
</dbReference>
<dbReference type="InterPro" id="IPR037871">
    <property type="entry name" value="PH_Phafin"/>
</dbReference>
<dbReference type="SMART" id="SM00064">
    <property type="entry name" value="FYVE"/>
    <property type="match status" value="1"/>
</dbReference>
<protein>
    <submittedName>
        <fullName evidence="9">Pleckstrin homology domain-containing family F member 2</fullName>
    </submittedName>
</protein>
<reference evidence="9" key="1">
    <citation type="submission" date="2017-02" db="UniProtKB">
        <authorList>
            <consortium name="WormBaseParasite"/>
        </authorList>
    </citation>
    <scope>IDENTIFICATION</scope>
</reference>
<dbReference type="GO" id="GO:0005769">
    <property type="term" value="C:early endosome"/>
    <property type="evidence" value="ECO:0007669"/>
    <property type="project" value="TreeGrafter"/>
</dbReference>
<dbReference type="InterPro" id="IPR000306">
    <property type="entry name" value="Znf_FYVE"/>
</dbReference>
<keyword evidence="8" id="KW-1185">Reference proteome</keyword>
<feature type="domain" description="PH" evidence="5">
    <location>
        <begin position="42"/>
        <end position="138"/>
    </location>
</feature>
<sequence length="279" mass="31435">MLKISKVILFIVVNSEVNTRRILNVEACFGSAGQPLAAYGRVLVGEGVLVKMCRKKPKPRQFFLFNDILVYGNILISKKRYNKQHVIPLEEVQLQDLEDEGEMRNGWLIKTRSKSFAVFAATSTEKKEWILHIERCVHDILTKGGKKPSTEHAAVWVPDGEATKCMTCQKTQFTLIHRRHHCRACGNVVCGACSSHSYRIPVSKRPVRVCDACFAKFTEKNSGHSDLISAGSTILNDASSDSDEDYKTTSYDHQSTFYSKVGSVEMEPTRCSWNHSCKQ</sequence>
<dbReference type="WBParaSite" id="TCLT_0000454001-mRNA-1">
    <property type="protein sequence ID" value="TCLT_0000454001-mRNA-1"/>
    <property type="gene ID" value="TCLT_0000454001"/>
</dbReference>
<accession>A0A0N5CW29</accession>
<dbReference type="AlphaFoldDB" id="A0A0N5CW29"/>
<evidence type="ECO:0000313" key="8">
    <source>
        <dbReference type="Proteomes" id="UP000276776"/>
    </source>
</evidence>
<dbReference type="EMBL" id="UYYF01004292">
    <property type="protein sequence ID" value="VDN01652.1"/>
    <property type="molecule type" value="Genomic_DNA"/>
</dbReference>
<dbReference type="InterPro" id="IPR013083">
    <property type="entry name" value="Znf_RING/FYVE/PHD"/>
</dbReference>
<dbReference type="GO" id="GO:0007032">
    <property type="term" value="P:endosome organization"/>
    <property type="evidence" value="ECO:0007669"/>
    <property type="project" value="TreeGrafter"/>
</dbReference>
<evidence type="ECO:0000313" key="7">
    <source>
        <dbReference type="EMBL" id="VDN01652.1"/>
    </source>
</evidence>
<dbReference type="InterPro" id="IPR055251">
    <property type="entry name" value="SOS1_NGEF_PH"/>
</dbReference>
<dbReference type="InterPro" id="IPR051765">
    <property type="entry name" value="PH_domain-containing_F"/>
</dbReference>
<feature type="domain" description="FYVE-type" evidence="6">
    <location>
        <begin position="159"/>
        <end position="218"/>
    </location>
</feature>
<dbReference type="Proteomes" id="UP000276776">
    <property type="component" value="Unassembled WGS sequence"/>
</dbReference>
<organism evidence="9">
    <name type="scientific">Thelazia callipaeda</name>
    <name type="common">Oriental eyeworm</name>
    <name type="synonym">Parasitic nematode</name>
    <dbReference type="NCBI Taxonomy" id="103827"/>
    <lineage>
        <taxon>Eukaryota</taxon>
        <taxon>Metazoa</taxon>
        <taxon>Ecdysozoa</taxon>
        <taxon>Nematoda</taxon>
        <taxon>Chromadorea</taxon>
        <taxon>Rhabditida</taxon>
        <taxon>Spirurina</taxon>
        <taxon>Spiruromorpha</taxon>
        <taxon>Thelazioidea</taxon>
        <taxon>Thelaziidae</taxon>
        <taxon>Thelazia</taxon>
    </lineage>
</organism>
<dbReference type="STRING" id="103827.A0A0N5CW29"/>
<dbReference type="CDD" id="cd01218">
    <property type="entry name" value="PH_Phafin2-like"/>
    <property type="match status" value="1"/>
</dbReference>
<dbReference type="PROSITE" id="PS50003">
    <property type="entry name" value="PH_DOMAIN"/>
    <property type="match status" value="1"/>
</dbReference>
<name>A0A0N5CW29_THECL</name>
<dbReference type="OMA" id="VCEFCYV"/>
<dbReference type="GO" id="GO:0008333">
    <property type="term" value="P:endosome to lysosome transport"/>
    <property type="evidence" value="ECO:0007669"/>
    <property type="project" value="TreeGrafter"/>
</dbReference>
<dbReference type="Gene3D" id="3.30.40.10">
    <property type="entry name" value="Zinc/RING finger domain, C3HC4 (zinc finger)"/>
    <property type="match status" value="1"/>
</dbReference>
<gene>
    <name evidence="7" type="ORF">TCLT_LOCUS4529</name>
</gene>
<dbReference type="InterPro" id="IPR017455">
    <property type="entry name" value="Znf_FYVE-rel"/>
</dbReference>
<proteinExistence type="predicted"/>
<evidence type="ECO:0000256" key="1">
    <source>
        <dbReference type="ARBA" id="ARBA00022723"/>
    </source>
</evidence>
<dbReference type="SUPFAM" id="SSF57903">
    <property type="entry name" value="FYVE/PHD zinc finger"/>
    <property type="match status" value="1"/>
</dbReference>
<dbReference type="Pfam" id="PF22697">
    <property type="entry name" value="SOS1_NGEF_PH"/>
    <property type="match status" value="1"/>
</dbReference>
<dbReference type="PANTHER" id="PTHR46280">
    <property type="entry name" value="PLECKSTRIN HOMOLOGY DOMAIN-CONTAINING FAMILY F MEMBER 2-RELATED"/>
    <property type="match status" value="1"/>
</dbReference>
<dbReference type="InterPro" id="IPR011993">
    <property type="entry name" value="PH-like_dom_sf"/>
</dbReference>
<keyword evidence="3" id="KW-0862">Zinc</keyword>
<dbReference type="SUPFAM" id="SSF50729">
    <property type="entry name" value="PH domain-like"/>
    <property type="match status" value="1"/>
</dbReference>
<evidence type="ECO:0000259" key="6">
    <source>
        <dbReference type="PROSITE" id="PS50178"/>
    </source>
</evidence>
<evidence type="ECO:0000256" key="4">
    <source>
        <dbReference type="PROSITE-ProRule" id="PRU00091"/>
    </source>
</evidence>
<dbReference type="PANTHER" id="PTHR46280:SF3">
    <property type="entry name" value="PLECKSTRIN HOMOLOGY DOMAIN-CONTAINING FAMILY F MEMBER 1 HOMOLOG"/>
    <property type="match status" value="1"/>
</dbReference>
<dbReference type="InterPro" id="IPR001849">
    <property type="entry name" value="PH_domain"/>
</dbReference>
<keyword evidence="1" id="KW-0479">Metal-binding</keyword>
<dbReference type="SMART" id="SM00233">
    <property type="entry name" value="PH"/>
    <property type="match status" value="1"/>
</dbReference>
<evidence type="ECO:0000313" key="9">
    <source>
        <dbReference type="WBParaSite" id="TCLT_0000454001-mRNA-1"/>
    </source>
</evidence>